<evidence type="ECO:0000313" key="3">
    <source>
        <dbReference type="Proteomes" id="UP000183413"/>
    </source>
</evidence>
<protein>
    <submittedName>
        <fullName evidence="2">Uncharacterized protein</fullName>
    </submittedName>
</protein>
<name>A0A1I5NMT6_9ACTN</name>
<keyword evidence="3" id="KW-1185">Reference proteome</keyword>
<dbReference type="Gene3D" id="3.90.226.10">
    <property type="entry name" value="2-enoyl-CoA Hydratase, Chain A, domain 1"/>
    <property type="match status" value="1"/>
</dbReference>
<evidence type="ECO:0000256" key="1">
    <source>
        <dbReference type="SAM" id="MobiDB-lite"/>
    </source>
</evidence>
<gene>
    <name evidence="2" type="ORF">SAMN04489713_112225</name>
</gene>
<dbReference type="EMBL" id="FOVH01000012">
    <property type="protein sequence ID" value="SFP23113.1"/>
    <property type="molecule type" value="Genomic_DNA"/>
</dbReference>
<dbReference type="Proteomes" id="UP000183413">
    <property type="component" value="Unassembled WGS sequence"/>
</dbReference>
<dbReference type="SUPFAM" id="SSF52096">
    <property type="entry name" value="ClpP/crotonase"/>
    <property type="match status" value="1"/>
</dbReference>
<dbReference type="STRING" id="1993.SAMN04489713_112225"/>
<accession>A0A1I5NMT6</accession>
<sequence>MEVEDSAWSPPRLSARPPRDRPRPEALEGMAARFGEVEVVGSGPAGLLLYGGERWNGHEAAARGLVDKCTENAPAAVERILTSLRDANDSAITSTTTSIRTAPRFQR</sequence>
<dbReference type="AlphaFoldDB" id="A0A1I5NMT6"/>
<evidence type="ECO:0000313" key="2">
    <source>
        <dbReference type="EMBL" id="SFP23113.1"/>
    </source>
</evidence>
<dbReference type="InParanoid" id="A0A1I5NMT6"/>
<organism evidence="2 3">
    <name type="scientific">Actinomadura madurae</name>
    <dbReference type="NCBI Taxonomy" id="1993"/>
    <lineage>
        <taxon>Bacteria</taxon>
        <taxon>Bacillati</taxon>
        <taxon>Actinomycetota</taxon>
        <taxon>Actinomycetes</taxon>
        <taxon>Streptosporangiales</taxon>
        <taxon>Thermomonosporaceae</taxon>
        <taxon>Actinomadura</taxon>
    </lineage>
</organism>
<dbReference type="InterPro" id="IPR029045">
    <property type="entry name" value="ClpP/crotonase-like_dom_sf"/>
</dbReference>
<feature type="region of interest" description="Disordered" evidence="1">
    <location>
        <begin position="1"/>
        <end position="24"/>
    </location>
</feature>
<reference evidence="2 3" key="1">
    <citation type="submission" date="2016-10" db="EMBL/GenBank/DDBJ databases">
        <authorList>
            <person name="de Groot N.N."/>
        </authorList>
    </citation>
    <scope>NUCLEOTIDE SEQUENCE [LARGE SCALE GENOMIC DNA]</scope>
    <source>
        <strain evidence="2 3">DSM 43067</strain>
    </source>
</reference>
<proteinExistence type="predicted"/>